<keyword evidence="13" id="KW-1185">Reference proteome</keyword>
<feature type="transmembrane region" description="Helical" evidence="10">
    <location>
        <begin position="38"/>
        <end position="57"/>
    </location>
</feature>
<keyword evidence="9" id="KW-0966">Cell projection</keyword>
<evidence type="ECO:0000256" key="4">
    <source>
        <dbReference type="ARBA" id="ARBA00010775"/>
    </source>
</evidence>
<dbReference type="PANTHER" id="PTHR31622">
    <property type="entry name" value="TRANSMEMBRANE PROTEIN 218"/>
    <property type="match status" value="1"/>
</dbReference>
<dbReference type="PANTHER" id="PTHR31622:SF1">
    <property type="entry name" value="TRANSMEMBRANE PROTEIN 218"/>
    <property type="match status" value="1"/>
</dbReference>
<proteinExistence type="inferred from homology"/>
<evidence type="ECO:0000256" key="2">
    <source>
        <dbReference type="ARBA" id="ARBA00004138"/>
    </source>
</evidence>
<dbReference type="GeneTree" id="ENSGT01060000251556"/>
<dbReference type="InterPro" id="IPR057973">
    <property type="entry name" value="TMEM218_N"/>
</dbReference>
<dbReference type="InterPro" id="IPR026771">
    <property type="entry name" value="Tmem218"/>
</dbReference>
<evidence type="ECO:0000313" key="12">
    <source>
        <dbReference type="Ensembl" id="ENSCPRP00005018894.1"/>
    </source>
</evidence>
<comment type="function">
    <text evidence="1">May be involved in ciliary biogenesis or function.</text>
</comment>
<evidence type="ECO:0000256" key="9">
    <source>
        <dbReference type="ARBA" id="ARBA00023273"/>
    </source>
</evidence>
<comment type="subcellular location">
    <subcellularLocation>
        <location evidence="2">Cell projection</location>
        <location evidence="2">Cilium</location>
    </subcellularLocation>
    <subcellularLocation>
        <location evidence="3">Membrane</location>
        <topology evidence="3">Multi-pass membrane protein</topology>
    </subcellularLocation>
</comment>
<evidence type="ECO:0000259" key="11">
    <source>
        <dbReference type="Pfam" id="PF25810"/>
    </source>
</evidence>
<keyword evidence="8 10" id="KW-0472">Membrane</keyword>
<organism evidence="12 13">
    <name type="scientific">Crocodylus porosus</name>
    <name type="common">Saltwater crocodile</name>
    <name type="synonym">Estuarine crocodile</name>
    <dbReference type="NCBI Taxonomy" id="8502"/>
    <lineage>
        <taxon>Eukaryota</taxon>
        <taxon>Metazoa</taxon>
        <taxon>Chordata</taxon>
        <taxon>Craniata</taxon>
        <taxon>Vertebrata</taxon>
        <taxon>Euteleostomi</taxon>
        <taxon>Archelosauria</taxon>
        <taxon>Archosauria</taxon>
        <taxon>Crocodylia</taxon>
        <taxon>Longirostres</taxon>
        <taxon>Crocodylidae</taxon>
        <taxon>Crocodylus</taxon>
    </lineage>
</organism>
<evidence type="ECO:0000256" key="1">
    <source>
        <dbReference type="ARBA" id="ARBA00003173"/>
    </source>
</evidence>
<reference evidence="12" key="1">
    <citation type="submission" date="2025-08" db="UniProtKB">
        <authorList>
            <consortium name="Ensembl"/>
        </authorList>
    </citation>
    <scope>IDENTIFICATION</scope>
</reference>
<name>A0A7M4F598_CROPO</name>
<feature type="domain" description="Transmembrane protein 218 N-terminal" evidence="11">
    <location>
        <begin position="1"/>
        <end position="60"/>
    </location>
</feature>
<evidence type="ECO:0000313" key="13">
    <source>
        <dbReference type="Proteomes" id="UP000594220"/>
    </source>
</evidence>
<comment type="similarity">
    <text evidence="4">Belongs to the TMEM218 family.</text>
</comment>
<evidence type="ECO:0000256" key="5">
    <source>
        <dbReference type="ARBA" id="ARBA00015054"/>
    </source>
</evidence>
<feature type="transmembrane region" description="Helical" evidence="10">
    <location>
        <begin position="6"/>
        <end position="29"/>
    </location>
</feature>
<dbReference type="AlphaFoldDB" id="A0A7M4F598"/>
<evidence type="ECO:0000256" key="10">
    <source>
        <dbReference type="SAM" id="Phobius"/>
    </source>
</evidence>
<dbReference type="GO" id="GO:0016020">
    <property type="term" value="C:membrane"/>
    <property type="evidence" value="ECO:0007669"/>
    <property type="project" value="UniProtKB-SubCell"/>
</dbReference>
<dbReference type="Ensembl" id="ENSCPRT00005022124.1">
    <property type="protein sequence ID" value="ENSCPRP00005018894.1"/>
    <property type="gene ID" value="ENSCPRG00005013224.1"/>
</dbReference>
<evidence type="ECO:0000256" key="3">
    <source>
        <dbReference type="ARBA" id="ARBA00004141"/>
    </source>
</evidence>
<sequence length="104" mass="11174">MAGTIIGVGPGVFIVALLWVLVLLLCVLLSRASGFERFSVVLVFISALIITLVLWFFPRASEFPEPTTEMKLDTAAAPSSGMREFLGQSTNRISSKGTGAALWN</sequence>
<protein>
    <recommendedName>
        <fullName evidence="5">Transmembrane protein 218</fullName>
    </recommendedName>
</protein>
<evidence type="ECO:0000256" key="8">
    <source>
        <dbReference type="ARBA" id="ARBA00023136"/>
    </source>
</evidence>
<evidence type="ECO:0000256" key="6">
    <source>
        <dbReference type="ARBA" id="ARBA00022692"/>
    </source>
</evidence>
<dbReference type="Pfam" id="PF25810">
    <property type="entry name" value="TMEM218_N"/>
    <property type="match status" value="1"/>
</dbReference>
<dbReference type="Proteomes" id="UP000594220">
    <property type="component" value="Unplaced"/>
</dbReference>
<evidence type="ECO:0000256" key="7">
    <source>
        <dbReference type="ARBA" id="ARBA00022989"/>
    </source>
</evidence>
<accession>A0A7M4F598</accession>
<reference evidence="12" key="2">
    <citation type="submission" date="2025-09" db="UniProtKB">
        <authorList>
            <consortium name="Ensembl"/>
        </authorList>
    </citation>
    <scope>IDENTIFICATION</scope>
</reference>
<dbReference type="GO" id="GO:0005929">
    <property type="term" value="C:cilium"/>
    <property type="evidence" value="ECO:0007669"/>
    <property type="project" value="UniProtKB-SubCell"/>
</dbReference>
<keyword evidence="7 10" id="KW-1133">Transmembrane helix</keyword>
<keyword evidence="6 10" id="KW-0812">Transmembrane</keyword>